<dbReference type="OrthoDB" id="2143914at2759"/>
<evidence type="ECO:0000259" key="7">
    <source>
        <dbReference type="PROSITE" id="PS51294"/>
    </source>
</evidence>
<dbReference type="GO" id="GO:0032875">
    <property type="term" value="P:regulation of DNA endoreduplication"/>
    <property type="evidence" value="ECO:0007669"/>
    <property type="project" value="UniProtKB-ARBA"/>
</dbReference>
<sequence>MPGHRRGPWSQAEDNYLLQLIDQTGANNWVRISQQIGTRSPKQCRERYHQNLKSELNHAPITPQEGELIETLVKEMGKKWAEIARHLKGRSDNAVKNWWNGGQNRRRRNQTARRGSRDNARAKIVYQPQATPMGYHFAPPAPAGLHPHDIATHHHFAQPHNPYQQFPPRAPHNLDQPAFHPRHQLEINPYAQSRLRAYDNPRSYDTPLPSPAFSMHSAEGAPSLMSDNGSDSRSPNRTHSPYVLAPLIGSREERRNSQIFIMRNGSTGFATEEETHLAPVGDRSCPTLELPRLGAPTAQPTFRPVDYSRPASFYHQPTHLSHSQTVSVHPQPVQPSYSPSDPIFPKPALHLPPPQFSCEGPPTGPSPPLPAGQRPLPPPISPLQQLPSIISLDLPI</sequence>
<dbReference type="GO" id="GO:0005634">
    <property type="term" value="C:nucleus"/>
    <property type="evidence" value="ECO:0007669"/>
    <property type="project" value="UniProtKB-SubCell"/>
</dbReference>
<evidence type="ECO:0000256" key="2">
    <source>
        <dbReference type="ARBA" id="ARBA00022737"/>
    </source>
</evidence>
<dbReference type="InterPro" id="IPR009057">
    <property type="entry name" value="Homeodomain-like_sf"/>
</dbReference>
<name>R7YPC6_CONA1</name>
<feature type="domain" description="HTH myb-type" evidence="7">
    <location>
        <begin position="57"/>
        <end position="107"/>
    </location>
</feature>
<dbReference type="PROSITE" id="PS51294">
    <property type="entry name" value="HTH_MYB"/>
    <property type="match status" value="2"/>
</dbReference>
<dbReference type="GO" id="GO:0050891">
    <property type="term" value="P:multicellular organismal-level water homeostasis"/>
    <property type="evidence" value="ECO:0007669"/>
    <property type="project" value="UniProtKB-ARBA"/>
</dbReference>
<keyword evidence="3" id="KW-0238">DNA-binding</keyword>
<feature type="domain" description="HTH myb-type" evidence="7">
    <location>
        <begin position="1"/>
        <end position="56"/>
    </location>
</feature>
<evidence type="ECO:0000256" key="5">
    <source>
        <dbReference type="SAM" id="MobiDB-lite"/>
    </source>
</evidence>
<dbReference type="PANTHER" id="PTHR45614">
    <property type="entry name" value="MYB PROTEIN-RELATED"/>
    <property type="match status" value="1"/>
</dbReference>
<dbReference type="RefSeq" id="XP_007778971.1">
    <property type="nucleotide sequence ID" value="XM_007780781.1"/>
</dbReference>
<dbReference type="GO" id="GO:0033993">
    <property type="term" value="P:response to lipid"/>
    <property type="evidence" value="ECO:0007669"/>
    <property type="project" value="UniProtKB-ARBA"/>
</dbReference>
<dbReference type="CDD" id="cd00167">
    <property type="entry name" value="SANT"/>
    <property type="match status" value="2"/>
</dbReference>
<dbReference type="Pfam" id="PF00249">
    <property type="entry name" value="Myb_DNA-binding"/>
    <property type="match status" value="2"/>
</dbReference>
<comment type="subcellular location">
    <subcellularLocation>
        <location evidence="1">Nucleus</location>
    </subcellularLocation>
</comment>
<dbReference type="Gene3D" id="1.10.10.60">
    <property type="entry name" value="Homeodomain-like"/>
    <property type="match status" value="2"/>
</dbReference>
<dbReference type="Proteomes" id="UP000016924">
    <property type="component" value="Unassembled WGS sequence"/>
</dbReference>
<evidence type="ECO:0000313" key="9">
    <source>
        <dbReference type="Proteomes" id="UP000016924"/>
    </source>
</evidence>
<evidence type="ECO:0000256" key="4">
    <source>
        <dbReference type="ARBA" id="ARBA00023242"/>
    </source>
</evidence>
<dbReference type="STRING" id="1168221.R7YPC6"/>
<keyword evidence="9" id="KW-1185">Reference proteome</keyword>
<gene>
    <name evidence="8" type="ORF">W97_02882</name>
</gene>
<evidence type="ECO:0000256" key="3">
    <source>
        <dbReference type="ARBA" id="ARBA00023125"/>
    </source>
</evidence>
<dbReference type="HOGENOM" id="CLU_046302_2_1_1"/>
<dbReference type="PANTHER" id="PTHR45614:SF25">
    <property type="entry name" value="MYB PROTEIN"/>
    <property type="match status" value="1"/>
</dbReference>
<dbReference type="GO" id="GO:0000978">
    <property type="term" value="F:RNA polymerase II cis-regulatory region sequence-specific DNA binding"/>
    <property type="evidence" value="ECO:0007669"/>
    <property type="project" value="TreeGrafter"/>
</dbReference>
<feature type="region of interest" description="Disordered" evidence="5">
    <location>
        <begin position="97"/>
        <end position="120"/>
    </location>
</feature>
<dbReference type="GO" id="GO:0000981">
    <property type="term" value="F:DNA-binding transcription factor activity, RNA polymerase II-specific"/>
    <property type="evidence" value="ECO:0007669"/>
    <property type="project" value="TreeGrafter"/>
</dbReference>
<evidence type="ECO:0000313" key="8">
    <source>
        <dbReference type="EMBL" id="EON63654.1"/>
    </source>
</evidence>
<dbReference type="SMART" id="SM00717">
    <property type="entry name" value="SANT"/>
    <property type="match status" value="2"/>
</dbReference>
<dbReference type="InterPro" id="IPR001005">
    <property type="entry name" value="SANT/Myb"/>
</dbReference>
<keyword evidence="2" id="KW-0677">Repeat</keyword>
<dbReference type="GO" id="GO:0045944">
    <property type="term" value="P:positive regulation of transcription by RNA polymerase II"/>
    <property type="evidence" value="ECO:0007669"/>
    <property type="project" value="TreeGrafter"/>
</dbReference>
<dbReference type="EMBL" id="JH767564">
    <property type="protein sequence ID" value="EON63654.1"/>
    <property type="molecule type" value="Genomic_DNA"/>
</dbReference>
<accession>R7YPC6</accession>
<reference evidence="9" key="1">
    <citation type="submission" date="2012-06" db="EMBL/GenBank/DDBJ databases">
        <title>The genome sequence of Coniosporium apollinis CBS 100218.</title>
        <authorList>
            <consortium name="The Broad Institute Genome Sequencing Platform"/>
            <person name="Cuomo C."/>
            <person name="Gorbushina A."/>
            <person name="Noack S."/>
            <person name="Walker B."/>
            <person name="Young S.K."/>
            <person name="Zeng Q."/>
            <person name="Gargeya S."/>
            <person name="Fitzgerald M."/>
            <person name="Haas B."/>
            <person name="Abouelleil A."/>
            <person name="Alvarado L."/>
            <person name="Arachchi H.M."/>
            <person name="Berlin A.M."/>
            <person name="Chapman S.B."/>
            <person name="Goldberg J."/>
            <person name="Griggs A."/>
            <person name="Gujja S."/>
            <person name="Hansen M."/>
            <person name="Howarth C."/>
            <person name="Imamovic A."/>
            <person name="Larimer J."/>
            <person name="McCowan C."/>
            <person name="Montmayeur A."/>
            <person name="Murphy C."/>
            <person name="Neiman D."/>
            <person name="Pearson M."/>
            <person name="Priest M."/>
            <person name="Roberts A."/>
            <person name="Saif S."/>
            <person name="Shea T."/>
            <person name="Sisk P."/>
            <person name="Sykes S."/>
            <person name="Wortman J."/>
            <person name="Nusbaum C."/>
            <person name="Birren B."/>
        </authorList>
    </citation>
    <scope>NUCLEOTIDE SEQUENCE [LARGE SCALE GENOMIC DNA]</scope>
    <source>
        <strain evidence="9">CBS 100218</strain>
    </source>
</reference>
<feature type="domain" description="Myb-like" evidence="6">
    <location>
        <begin position="53"/>
        <end position="100"/>
    </location>
</feature>
<feature type="compositionally biased region" description="Pro residues" evidence="5">
    <location>
        <begin position="342"/>
        <end position="355"/>
    </location>
</feature>
<evidence type="ECO:0000256" key="1">
    <source>
        <dbReference type="ARBA" id="ARBA00004123"/>
    </source>
</evidence>
<dbReference type="GO" id="GO:1902806">
    <property type="term" value="P:regulation of cell cycle G1/S phase transition"/>
    <property type="evidence" value="ECO:0007669"/>
    <property type="project" value="UniProtKB-ARBA"/>
</dbReference>
<evidence type="ECO:0008006" key="10">
    <source>
        <dbReference type="Google" id="ProtNLM"/>
    </source>
</evidence>
<dbReference type="PROSITE" id="PS50090">
    <property type="entry name" value="MYB_LIKE"/>
    <property type="match status" value="2"/>
</dbReference>
<feature type="domain" description="Myb-like" evidence="6">
    <location>
        <begin position="1"/>
        <end position="52"/>
    </location>
</feature>
<dbReference type="SUPFAM" id="SSF46689">
    <property type="entry name" value="Homeodomain-like"/>
    <property type="match status" value="1"/>
</dbReference>
<dbReference type="GO" id="GO:0000278">
    <property type="term" value="P:mitotic cell cycle"/>
    <property type="evidence" value="ECO:0007669"/>
    <property type="project" value="TreeGrafter"/>
</dbReference>
<feature type="region of interest" description="Disordered" evidence="5">
    <location>
        <begin position="313"/>
        <end position="384"/>
    </location>
</feature>
<feature type="compositionally biased region" description="Polar residues" evidence="5">
    <location>
        <begin position="318"/>
        <end position="339"/>
    </location>
</feature>
<dbReference type="FunFam" id="1.10.10.60:FF:000355">
    <property type="entry name" value="Transcription factor MYB124"/>
    <property type="match status" value="1"/>
</dbReference>
<protein>
    <recommendedName>
        <fullName evidence="10">Myb-like DNA-binding protein FlbD</fullName>
    </recommendedName>
</protein>
<dbReference type="AlphaFoldDB" id="R7YPC6"/>
<dbReference type="eggNOG" id="KOG0048">
    <property type="taxonomic scope" value="Eukaryota"/>
</dbReference>
<dbReference type="GO" id="GO:1901002">
    <property type="term" value="P:positive regulation of response to salt stress"/>
    <property type="evidence" value="ECO:0007669"/>
    <property type="project" value="UniProtKB-ARBA"/>
</dbReference>
<dbReference type="InterPro" id="IPR017930">
    <property type="entry name" value="Myb_dom"/>
</dbReference>
<feature type="compositionally biased region" description="Pro residues" evidence="5">
    <location>
        <begin position="362"/>
        <end position="381"/>
    </location>
</feature>
<dbReference type="InterPro" id="IPR050560">
    <property type="entry name" value="MYB_TF"/>
</dbReference>
<dbReference type="OMA" id="THHHSMP"/>
<dbReference type="GO" id="GO:2000037">
    <property type="term" value="P:regulation of stomatal complex patterning"/>
    <property type="evidence" value="ECO:0007669"/>
    <property type="project" value="UniProtKB-ARBA"/>
</dbReference>
<dbReference type="GO" id="GO:1902584">
    <property type="term" value="P:positive regulation of response to water deprivation"/>
    <property type="evidence" value="ECO:0007669"/>
    <property type="project" value="UniProtKB-ARBA"/>
</dbReference>
<organism evidence="8 9">
    <name type="scientific">Coniosporium apollinis (strain CBS 100218)</name>
    <name type="common">Rock-inhabiting black yeast</name>
    <dbReference type="NCBI Taxonomy" id="1168221"/>
    <lineage>
        <taxon>Eukaryota</taxon>
        <taxon>Fungi</taxon>
        <taxon>Dikarya</taxon>
        <taxon>Ascomycota</taxon>
        <taxon>Pezizomycotina</taxon>
        <taxon>Dothideomycetes</taxon>
        <taxon>Dothideomycetes incertae sedis</taxon>
        <taxon>Coniosporium</taxon>
    </lineage>
</organism>
<evidence type="ECO:0000259" key="6">
    <source>
        <dbReference type="PROSITE" id="PS50090"/>
    </source>
</evidence>
<keyword evidence="4" id="KW-0539">Nucleus</keyword>
<dbReference type="GeneID" id="19900193"/>
<proteinExistence type="predicted"/>
<feature type="region of interest" description="Disordered" evidence="5">
    <location>
        <begin position="199"/>
        <end position="241"/>
    </location>
</feature>
<feature type="compositionally biased region" description="Polar residues" evidence="5">
    <location>
        <begin position="225"/>
        <end position="239"/>
    </location>
</feature>